<dbReference type="HOGENOM" id="CLU_012494_6_3_1"/>
<accession>A0A0D2H6K2</accession>
<dbReference type="Gene3D" id="3.40.50.1820">
    <property type="entry name" value="alpha/beta hydrolase"/>
    <property type="match status" value="1"/>
</dbReference>
<proteinExistence type="predicted"/>
<dbReference type="PANTHER" id="PTHR48081">
    <property type="entry name" value="AB HYDROLASE SUPERFAMILY PROTEIN C4A8.06C"/>
    <property type="match status" value="1"/>
</dbReference>
<dbReference type="VEuPathDB" id="FungiDB:Z519_10427"/>
<evidence type="ECO:0000259" key="2">
    <source>
        <dbReference type="Pfam" id="PF07859"/>
    </source>
</evidence>
<protein>
    <recommendedName>
        <fullName evidence="2">Alpha/beta hydrolase fold-3 domain-containing protein</fullName>
    </recommendedName>
</protein>
<gene>
    <name evidence="3" type="ORF">Z519_10427</name>
</gene>
<dbReference type="RefSeq" id="XP_016615612.1">
    <property type="nucleotide sequence ID" value="XM_016768144.1"/>
</dbReference>
<dbReference type="OrthoDB" id="408631at2759"/>
<dbReference type="GeneID" id="27703355"/>
<dbReference type="Pfam" id="PF07859">
    <property type="entry name" value="Abhydrolase_3"/>
    <property type="match status" value="1"/>
</dbReference>
<keyword evidence="4" id="KW-1185">Reference proteome</keyword>
<evidence type="ECO:0000313" key="4">
    <source>
        <dbReference type="Proteomes" id="UP000053789"/>
    </source>
</evidence>
<dbReference type="InterPro" id="IPR013094">
    <property type="entry name" value="AB_hydrolase_3"/>
</dbReference>
<feature type="domain" description="Alpha/beta hydrolase fold-3" evidence="2">
    <location>
        <begin position="95"/>
        <end position="318"/>
    </location>
</feature>
<evidence type="ECO:0000256" key="1">
    <source>
        <dbReference type="ARBA" id="ARBA00022801"/>
    </source>
</evidence>
<dbReference type="SUPFAM" id="SSF53474">
    <property type="entry name" value="alpha/beta-Hydrolases"/>
    <property type="match status" value="1"/>
</dbReference>
<evidence type="ECO:0000313" key="3">
    <source>
        <dbReference type="EMBL" id="KIW88943.1"/>
    </source>
</evidence>
<dbReference type="InterPro" id="IPR029058">
    <property type="entry name" value="AB_hydrolase_fold"/>
</dbReference>
<name>A0A0D2H6K2_CLAB1</name>
<dbReference type="Proteomes" id="UP000053789">
    <property type="component" value="Unassembled WGS sequence"/>
</dbReference>
<dbReference type="EMBL" id="KN846997">
    <property type="protein sequence ID" value="KIW88943.1"/>
    <property type="molecule type" value="Genomic_DNA"/>
</dbReference>
<sequence>MAPRSKEELDALAIIDPEIDAVMKSGRLPVPKIDLSSGVKPALSMYRDLEAQWPTPPAVPEVTESTQKYKTRDGAELNLIIFQATEPAPGSQPLIIFFHGGGGVMGSASSVAPLARELVKDQGSVVISPQYRLAPEHSFPTGPNDGWDAFEYIVTHISSLGAQIDPSLGLIVGGSSQGAVLASLIALHAKEKTPPLPKITALYFAAGGFIASPDTIPEKYKHRYLSRTDERCVNAPVLNKETKAMFDMAYNPDMSSPLYRAFNVQPLSRHADVAAKAYFQVCGLDILRDDALIYASVLQDLGVDVKVDVYGGGPHVFWSVFAGTKLAGLWKDETKRGVEWLLGREGSRL</sequence>
<dbReference type="GO" id="GO:0016787">
    <property type="term" value="F:hydrolase activity"/>
    <property type="evidence" value="ECO:0007669"/>
    <property type="project" value="UniProtKB-KW"/>
</dbReference>
<organism evidence="3 4">
    <name type="scientific">Cladophialophora bantiana (strain ATCC 10958 / CBS 173.52 / CDC B-1940 / NIH 8579)</name>
    <name type="common">Xylohypha bantiana</name>
    <dbReference type="NCBI Taxonomy" id="1442370"/>
    <lineage>
        <taxon>Eukaryota</taxon>
        <taxon>Fungi</taxon>
        <taxon>Dikarya</taxon>
        <taxon>Ascomycota</taxon>
        <taxon>Pezizomycotina</taxon>
        <taxon>Eurotiomycetes</taxon>
        <taxon>Chaetothyriomycetidae</taxon>
        <taxon>Chaetothyriales</taxon>
        <taxon>Herpotrichiellaceae</taxon>
        <taxon>Cladophialophora</taxon>
    </lineage>
</organism>
<dbReference type="InterPro" id="IPR050300">
    <property type="entry name" value="GDXG_lipolytic_enzyme"/>
</dbReference>
<reference evidence="3" key="1">
    <citation type="submission" date="2015-01" db="EMBL/GenBank/DDBJ databases">
        <title>The Genome Sequence of Cladophialophora bantiana CBS 173.52.</title>
        <authorList>
            <consortium name="The Broad Institute Genomics Platform"/>
            <person name="Cuomo C."/>
            <person name="de Hoog S."/>
            <person name="Gorbushina A."/>
            <person name="Stielow B."/>
            <person name="Teixiera M."/>
            <person name="Abouelleil A."/>
            <person name="Chapman S.B."/>
            <person name="Priest M."/>
            <person name="Young S.K."/>
            <person name="Wortman J."/>
            <person name="Nusbaum C."/>
            <person name="Birren B."/>
        </authorList>
    </citation>
    <scope>NUCLEOTIDE SEQUENCE [LARGE SCALE GENOMIC DNA]</scope>
    <source>
        <strain evidence="3">CBS 173.52</strain>
    </source>
</reference>
<dbReference type="PANTHER" id="PTHR48081:SF8">
    <property type="entry name" value="ALPHA_BETA HYDROLASE FOLD-3 DOMAIN-CONTAINING PROTEIN-RELATED"/>
    <property type="match status" value="1"/>
</dbReference>
<keyword evidence="1" id="KW-0378">Hydrolase</keyword>
<dbReference type="AlphaFoldDB" id="A0A0D2H6K2"/>